<accession>A0A0W0U210</accession>
<protein>
    <recommendedName>
        <fullName evidence="11">Histidinol-phosphate aminotransferase</fullName>
        <ecNumber evidence="11">2.6.1.9</ecNumber>
    </recommendedName>
    <alternativeName>
        <fullName evidence="11">Imidazole acetol-phosphate transaminase</fullName>
    </alternativeName>
</protein>
<keyword evidence="7 11" id="KW-0808">Transferase</keyword>
<dbReference type="PATRIC" id="fig|453.4.peg.1001"/>
<evidence type="ECO:0000256" key="3">
    <source>
        <dbReference type="ARBA" id="ARBA00007970"/>
    </source>
</evidence>
<dbReference type="PROSITE" id="PS00599">
    <property type="entry name" value="AA_TRANSFER_CLASS_2"/>
    <property type="match status" value="1"/>
</dbReference>
<dbReference type="PANTHER" id="PTHR42885">
    <property type="entry name" value="HISTIDINOL-PHOSPHATE AMINOTRANSFERASE-RELATED"/>
    <property type="match status" value="1"/>
</dbReference>
<evidence type="ECO:0000256" key="7">
    <source>
        <dbReference type="ARBA" id="ARBA00022679"/>
    </source>
</evidence>
<dbReference type="InterPro" id="IPR015424">
    <property type="entry name" value="PyrdxlP-dep_Trfase"/>
</dbReference>
<gene>
    <name evidence="11 13" type="primary">hisC</name>
    <name evidence="13" type="ORF">Lfee_0927</name>
    <name evidence="14" type="ORF">NCTC12022_00221</name>
</gene>
<dbReference type="InterPro" id="IPR004839">
    <property type="entry name" value="Aminotransferase_I/II_large"/>
</dbReference>
<dbReference type="UniPathway" id="UPA00031">
    <property type="reaction ID" value="UER00012"/>
</dbReference>
<dbReference type="Proteomes" id="UP000251942">
    <property type="component" value="Unassembled WGS sequence"/>
</dbReference>
<evidence type="ECO:0000256" key="8">
    <source>
        <dbReference type="ARBA" id="ARBA00022898"/>
    </source>
</evidence>
<comment type="catalytic activity">
    <reaction evidence="10 11">
        <text>L-histidinol phosphate + 2-oxoglutarate = 3-(imidazol-4-yl)-2-oxopropyl phosphate + L-glutamate</text>
        <dbReference type="Rhea" id="RHEA:23744"/>
        <dbReference type="ChEBI" id="CHEBI:16810"/>
        <dbReference type="ChEBI" id="CHEBI:29985"/>
        <dbReference type="ChEBI" id="CHEBI:57766"/>
        <dbReference type="ChEBI" id="CHEBI:57980"/>
        <dbReference type="EC" id="2.6.1.9"/>
    </reaction>
</comment>
<dbReference type="InterPro" id="IPR015422">
    <property type="entry name" value="PyrdxlP-dep_Trfase_small"/>
</dbReference>
<dbReference type="Gene3D" id="3.90.1150.10">
    <property type="entry name" value="Aspartate Aminotransferase, domain 1"/>
    <property type="match status" value="1"/>
</dbReference>
<evidence type="ECO:0000256" key="5">
    <source>
        <dbReference type="ARBA" id="ARBA00022576"/>
    </source>
</evidence>
<evidence type="ECO:0000256" key="6">
    <source>
        <dbReference type="ARBA" id="ARBA00022605"/>
    </source>
</evidence>
<evidence type="ECO:0000313" key="14">
    <source>
        <dbReference type="EMBL" id="SPX59399.1"/>
    </source>
</evidence>
<comment type="pathway">
    <text evidence="2 11">Amino-acid biosynthesis; L-histidine biosynthesis; L-histidine from 5-phospho-alpha-D-ribose 1-diphosphate: step 7/9.</text>
</comment>
<comment type="subunit">
    <text evidence="4 11">Homodimer.</text>
</comment>
<evidence type="ECO:0000256" key="11">
    <source>
        <dbReference type="HAMAP-Rule" id="MF_01023"/>
    </source>
</evidence>
<dbReference type="Gene3D" id="3.40.640.10">
    <property type="entry name" value="Type I PLP-dependent aspartate aminotransferase-like (Major domain)"/>
    <property type="match status" value="1"/>
</dbReference>
<keyword evidence="9 11" id="KW-0368">Histidine biosynthesis</keyword>
<keyword evidence="5 11" id="KW-0032">Aminotransferase</keyword>
<dbReference type="RefSeq" id="WP_058444372.1">
    <property type="nucleotide sequence ID" value="NZ_CAAAHT010000010.1"/>
</dbReference>
<evidence type="ECO:0000313" key="15">
    <source>
        <dbReference type="Proteomes" id="UP000054698"/>
    </source>
</evidence>
<dbReference type="Pfam" id="PF00155">
    <property type="entry name" value="Aminotran_1_2"/>
    <property type="match status" value="1"/>
</dbReference>
<evidence type="ECO:0000313" key="13">
    <source>
        <dbReference type="EMBL" id="KTD01880.1"/>
    </source>
</evidence>
<dbReference type="EMBL" id="LNYB01000028">
    <property type="protein sequence ID" value="KTD01880.1"/>
    <property type="molecule type" value="Genomic_DNA"/>
</dbReference>
<organism evidence="13 15">
    <name type="scientific">Legionella feeleii</name>
    <dbReference type="NCBI Taxonomy" id="453"/>
    <lineage>
        <taxon>Bacteria</taxon>
        <taxon>Pseudomonadati</taxon>
        <taxon>Pseudomonadota</taxon>
        <taxon>Gammaproteobacteria</taxon>
        <taxon>Legionellales</taxon>
        <taxon>Legionellaceae</taxon>
        <taxon>Legionella</taxon>
    </lineage>
</organism>
<dbReference type="CDD" id="cd00609">
    <property type="entry name" value="AAT_like"/>
    <property type="match status" value="1"/>
</dbReference>
<sequence>MSVLNLIRPDLVTMKAYVPNGDELNCRLHANESPESPIPFMDIPVNHYPDFRQQQLVLEQLAEHYQIRSEQMVLTRGSDDGIELVMRLFLRAGIDSILQCPPTFPMYAFYARLQQAEIINCPLYAENSFSLDLKKLLSHWKPDCKIIMLCQPNNPTANLLDLDAVSHLCKHFKDKAVVVVDEAYIDFAQCPSAASLLASFDNLIVLRTLSKAYGLAGLRLGTVIAQPQVIQALKNIMPPYTLSSVVLALANKALTDQQWFAQNVQQILNARTQLMAELKQSPWIDIVYPSRTNFILVRSTYASRLVTWFAEQDIAVRHFAGSPLLQNYLRISVGDESQNQRLLMALNTFKGE</sequence>
<comment type="cofactor">
    <cofactor evidence="1 11">
        <name>pyridoxal 5'-phosphate</name>
        <dbReference type="ChEBI" id="CHEBI:597326"/>
    </cofactor>
</comment>
<evidence type="ECO:0000256" key="1">
    <source>
        <dbReference type="ARBA" id="ARBA00001933"/>
    </source>
</evidence>
<dbReference type="OrthoDB" id="9813612at2"/>
<evidence type="ECO:0000256" key="9">
    <source>
        <dbReference type="ARBA" id="ARBA00023102"/>
    </source>
</evidence>
<comment type="similarity">
    <text evidence="3 11">Belongs to the class-II pyridoxal-phosphate-dependent aminotransferase family. Histidinol-phosphate aminotransferase subfamily.</text>
</comment>
<dbReference type="STRING" id="453.Lfee_0927"/>
<dbReference type="Proteomes" id="UP000054698">
    <property type="component" value="Unassembled WGS sequence"/>
</dbReference>
<dbReference type="EC" id="2.6.1.9" evidence="11"/>
<evidence type="ECO:0000256" key="4">
    <source>
        <dbReference type="ARBA" id="ARBA00011738"/>
    </source>
</evidence>
<dbReference type="GO" id="GO:0030170">
    <property type="term" value="F:pyridoxal phosphate binding"/>
    <property type="evidence" value="ECO:0007669"/>
    <property type="project" value="InterPro"/>
</dbReference>
<dbReference type="InterPro" id="IPR001917">
    <property type="entry name" value="Aminotrans_II_pyridoxalP_BS"/>
</dbReference>
<feature type="modified residue" description="N6-(pyridoxal phosphate)lysine" evidence="11">
    <location>
        <position position="211"/>
    </location>
</feature>
<dbReference type="PANTHER" id="PTHR42885:SF2">
    <property type="entry name" value="HISTIDINOL-PHOSPHATE AMINOTRANSFERASE"/>
    <property type="match status" value="1"/>
</dbReference>
<name>A0A0W0U210_9GAMM</name>
<dbReference type="EMBL" id="UASS01000001">
    <property type="protein sequence ID" value="SPX59399.1"/>
    <property type="molecule type" value="Genomic_DNA"/>
</dbReference>
<dbReference type="NCBIfam" id="TIGR01141">
    <property type="entry name" value="hisC"/>
    <property type="match status" value="1"/>
</dbReference>
<dbReference type="SUPFAM" id="SSF53383">
    <property type="entry name" value="PLP-dependent transferases"/>
    <property type="match status" value="1"/>
</dbReference>
<dbReference type="InterPro" id="IPR015421">
    <property type="entry name" value="PyrdxlP-dep_Trfase_major"/>
</dbReference>
<reference evidence="13 15" key="1">
    <citation type="submission" date="2015-11" db="EMBL/GenBank/DDBJ databases">
        <title>Genomic analysis of 38 Legionella species identifies large and diverse effector repertoires.</title>
        <authorList>
            <person name="Burstein D."/>
            <person name="Amaro F."/>
            <person name="Zusman T."/>
            <person name="Lifshitz Z."/>
            <person name="Cohen O."/>
            <person name="Gilbert J.A."/>
            <person name="Pupko T."/>
            <person name="Shuman H.A."/>
            <person name="Segal G."/>
        </authorList>
    </citation>
    <scope>NUCLEOTIDE SEQUENCE [LARGE SCALE GENOMIC DNA]</scope>
    <source>
        <strain evidence="13 15">WO-44C</strain>
    </source>
</reference>
<keyword evidence="8 11" id="KW-0663">Pyridoxal phosphate</keyword>
<dbReference type="AlphaFoldDB" id="A0A0W0U210"/>
<evidence type="ECO:0000256" key="10">
    <source>
        <dbReference type="ARBA" id="ARBA00047481"/>
    </source>
</evidence>
<reference evidence="14 16" key="2">
    <citation type="submission" date="2018-06" db="EMBL/GenBank/DDBJ databases">
        <authorList>
            <consortium name="Pathogen Informatics"/>
            <person name="Doyle S."/>
        </authorList>
    </citation>
    <scope>NUCLEOTIDE SEQUENCE [LARGE SCALE GENOMIC DNA]</scope>
    <source>
        <strain evidence="14 16">NCTC12022</strain>
    </source>
</reference>
<keyword evidence="6 11" id="KW-0028">Amino-acid biosynthesis</keyword>
<dbReference type="InterPro" id="IPR005861">
    <property type="entry name" value="HisP_aminotrans"/>
</dbReference>
<keyword evidence="15" id="KW-1185">Reference proteome</keyword>
<dbReference type="GO" id="GO:0004400">
    <property type="term" value="F:histidinol-phosphate transaminase activity"/>
    <property type="evidence" value="ECO:0007669"/>
    <property type="project" value="UniProtKB-UniRule"/>
</dbReference>
<proteinExistence type="inferred from homology"/>
<dbReference type="GO" id="GO:0000105">
    <property type="term" value="P:L-histidine biosynthetic process"/>
    <property type="evidence" value="ECO:0007669"/>
    <property type="project" value="UniProtKB-UniRule"/>
</dbReference>
<evidence type="ECO:0000259" key="12">
    <source>
        <dbReference type="Pfam" id="PF00155"/>
    </source>
</evidence>
<evidence type="ECO:0000256" key="2">
    <source>
        <dbReference type="ARBA" id="ARBA00005011"/>
    </source>
</evidence>
<evidence type="ECO:0000313" key="16">
    <source>
        <dbReference type="Proteomes" id="UP000251942"/>
    </source>
</evidence>
<dbReference type="HAMAP" id="MF_01023">
    <property type="entry name" value="HisC_aminotrans_2"/>
    <property type="match status" value="1"/>
</dbReference>
<feature type="domain" description="Aminotransferase class I/classII large" evidence="12">
    <location>
        <begin position="45"/>
        <end position="346"/>
    </location>
</feature>